<proteinExistence type="predicted"/>
<dbReference type="AlphaFoldDB" id="A0A5M3MXX9"/>
<gene>
    <name evidence="2" type="ORF">CONPUDRAFT_142255</name>
</gene>
<keyword evidence="3" id="KW-1185">Reference proteome</keyword>
<dbReference type="Proteomes" id="UP000053558">
    <property type="component" value="Unassembled WGS sequence"/>
</dbReference>
<evidence type="ECO:0000313" key="2">
    <source>
        <dbReference type="EMBL" id="EIW83585.1"/>
    </source>
</evidence>
<feature type="region of interest" description="Disordered" evidence="1">
    <location>
        <begin position="511"/>
        <end position="616"/>
    </location>
</feature>
<sequence>MPSILSPMLPWMGSNLSEPTMTPHRAPEAQRRPRSPEIIDVDLLDDEDVAPRRSTTRPSSPRRRRVNEEGRSRGVSRNGSALPDDADVVILDDGGDSDDDVQFMGMSFNPQRQRQQQRIPRRTIFSPPPPNSRGSVPPVPPVPAHFRRRDIQPPMRRHPPPFPNDVIVAHDDPLPFEANIRAPAPNSNAGRAPAAAPRSHHTPTMGLGGALIARERHERYRPEPAGVEQEDMPRNALLRVGPRVQPGWGYDDRAFAIGGPWGRHADPLFGFGSDDEDDPDWDPEDVGGADRFFPQAMGDIDALAAHDAANSFGGWDRPRWGGWGWPGVWGGGAGLFGGRERAREKEPEYLPEYTHPKRLPAAFTADFAPPSPEEVKPDVIVVRDSSHSPRISRARPGASASSSAQKLEEEAPIAGGMTLVCPRCRDPLALGSADTGAKRERSRLWGLRCGHLLDGKCVDELSHPRAPTPPPSATPPVIVRPDPKGKGKAKATDTDMANTFDASTSVRMPGAFTYNDAPPPPYIHDPYESNPIRSRLRSHNSHPHFGPGASSSSQPSIPGPIPAPHQYPSVPSTPTSRRTAQHPTEPPVRASTRRGRTRPGPGRGRGGKGKGKAKGPVVEAEHSWCCPVAGCGREHLSLKIDGRWVPDVRRGAIGVYV</sequence>
<feature type="region of interest" description="Disordered" evidence="1">
    <location>
        <begin position="386"/>
        <end position="411"/>
    </location>
</feature>
<dbReference type="EMBL" id="JH711575">
    <property type="protein sequence ID" value="EIW83585.1"/>
    <property type="molecule type" value="Genomic_DNA"/>
</dbReference>
<dbReference type="KEGG" id="cput:CONPUDRAFT_142255"/>
<dbReference type="OMA" id="HHQPAMG"/>
<comment type="caution">
    <text evidence="2">The sequence shown here is derived from an EMBL/GenBank/DDBJ whole genome shotgun (WGS) entry which is preliminary data.</text>
</comment>
<evidence type="ECO:0000256" key="1">
    <source>
        <dbReference type="SAM" id="MobiDB-lite"/>
    </source>
</evidence>
<feature type="compositionally biased region" description="Basic and acidic residues" evidence="1">
    <location>
        <begin position="481"/>
        <end position="493"/>
    </location>
</feature>
<feature type="compositionally biased region" description="Basic and acidic residues" evidence="1">
    <location>
        <begin position="25"/>
        <end position="37"/>
    </location>
</feature>
<dbReference type="OrthoDB" id="2507647at2759"/>
<accession>A0A5M3MXX9</accession>
<feature type="compositionally biased region" description="Pro residues" evidence="1">
    <location>
        <begin position="126"/>
        <end position="142"/>
    </location>
</feature>
<feature type="compositionally biased region" description="Acidic residues" evidence="1">
    <location>
        <begin position="39"/>
        <end position="48"/>
    </location>
</feature>
<organism evidence="2 3">
    <name type="scientific">Coniophora puteana (strain RWD-64-598)</name>
    <name type="common">Brown rot fungus</name>
    <dbReference type="NCBI Taxonomy" id="741705"/>
    <lineage>
        <taxon>Eukaryota</taxon>
        <taxon>Fungi</taxon>
        <taxon>Dikarya</taxon>
        <taxon>Basidiomycota</taxon>
        <taxon>Agaricomycotina</taxon>
        <taxon>Agaricomycetes</taxon>
        <taxon>Agaricomycetidae</taxon>
        <taxon>Boletales</taxon>
        <taxon>Coniophorineae</taxon>
        <taxon>Coniophoraceae</taxon>
        <taxon>Coniophora</taxon>
    </lineage>
</organism>
<protein>
    <submittedName>
        <fullName evidence="2">Uncharacterized protein</fullName>
    </submittedName>
</protein>
<feature type="region of interest" description="Disordered" evidence="1">
    <location>
        <begin position="463"/>
        <end position="494"/>
    </location>
</feature>
<dbReference type="RefSeq" id="XP_007765553.1">
    <property type="nucleotide sequence ID" value="XM_007767363.1"/>
</dbReference>
<feature type="compositionally biased region" description="Polar residues" evidence="1">
    <location>
        <begin position="569"/>
        <end position="582"/>
    </location>
</feature>
<feature type="compositionally biased region" description="Low complexity" evidence="1">
    <location>
        <begin position="546"/>
        <end position="556"/>
    </location>
</feature>
<name>A0A5M3MXX9_CONPW</name>
<feature type="compositionally biased region" description="Low complexity" evidence="1">
    <location>
        <begin position="388"/>
        <end position="404"/>
    </location>
</feature>
<reference evidence="3" key="1">
    <citation type="journal article" date="2012" name="Science">
        <title>The Paleozoic origin of enzymatic lignin decomposition reconstructed from 31 fungal genomes.</title>
        <authorList>
            <person name="Floudas D."/>
            <person name="Binder M."/>
            <person name="Riley R."/>
            <person name="Barry K."/>
            <person name="Blanchette R.A."/>
            <person name="Henrissat B."/>
            <person name="Martinez A.T."/>
            <person name="Otillar R."/>
            <person name="Spatafora J.W."/>
            <person name="Yadav J.S."/>
            <person name="Aerts A."/>
            <person name="Benoit I."/>
            <person name="Boyd A."/>
            <person name="Carlson A."/>
            <person name="Copeland A."/>
            <person name="Coutinho P.M."/>
            <person name="de Vries R.P."/>
            <person name="Ferreira P."/>
            <person name="Findley K."/>
            <person name="Foster B."/>
            <person name="Gaskell J."/>
            <person name="Glotzer D."/>
            <person name="Gorecki P."/>
            <person name="Heitman J."/>
            <person name="Hesse C."/>
            <person name="Hori C."/>
            <person name="Igarashi K."/>
            <person name="Jurgens J.A."/>
            <person name="Kallen N."/>
            <person name="Kersten P."/>
            <person name="Kohler A."/>
            <person name="Kuees U."/>
            <person name="Kumar T.K.A."/>
            <person name="Kuo A."/>
            <person name="LaButti K."/>
            <person name="Larrondo L.F."/>
            <person name="Lindquist E."/>
            <person name="Ling A."/>
            <person name="Lombard V."/>
            <person name="Lucas S."/>
            <person name="Lundell T."/>
            <person name="Martin R."/>
            <person name="McLaughlin D.J."/>
            <person name="Morgenstern I."/>
            <person name="Morin E."/>
            <person name="Murat C."/>
            <person name="Nagy L.G."/>
            <person name="Nolan M."/>
            <person name="Ohm R.A."/>
            <person name="Patyshakuliyeva A."/>
            <person name="Rokas A."/>
            <person name="Ruiz-Duenas F.J."/>
            <person name="Sabat G."/>
            <person name="Salamov A."/>
            <person name="Samejima M."/>
            <person name="Schmutz J."/>
            <person name="Slot J.C."/>
            <person name="St John F."/>
            <person name="Stenlid J."/>
            <person name="Sun H."/>
            <person name="Sun S."/>
            <person name="Syed K."/>
            <person name="Tsang A."/>
            <person name="Wiebenga A."/>
            <person name="Young D."/>
            <person name="Pisabarro A."/>
            <person name="Eastwood D.C."/>
            <person name="Martin F."/>
            <person name="Cullen D."/>
            <person name="Grigoriev I.V."/>
            <person name="Hibbett D.S."/>
        </authorList>
    </citation>
    <scope>NUCLEOTIDE SEQUENCE [LARGE SCALE GENOMIC DNA]</scope>
    <source>
        <strain evidence="3">RWD-64-598 SS2</strain>
    </source>
</reference>
<evidence type="ECO:0000313" key="3">
    <source>
        <dbReference type="Proteomes" id="UP000053558"/>
    </source>
</evidence>
<feature type="region of interest" description="Disordered" evidence="1">
    <location>
        <begin position="1"/>
        <end position="142"/>
    </location>
</feature>
<feature type="region of interest" description="Disordered" evidence="1">
    <location>
        <begin position="182"/>
        <end position="204"/>
    </location>
</feature>
<dbReference type="GeneID" id="19201723"/>